<keyword evidence="1" id="KW-0677">Repeat</keyword>
<keyword evidence="9" id="KW-0378">Hydrolase</keyword>
<dbReference type="InterPro" id="IPR002182">
    <property type="entry name" value="NB-ARC"/>
</dbReference>
<dbReference type="InterPro" id="IPR055414">
    <property type="entry name" value="LRR_R13L4/SHOC2-like"/>
</dbReference>
<dbReference type="SUPFAM" id="SSF52540">
    <property type="entry name" value="P-loop containing nucleoside triphosphate hydrolases"/>
    <property type="match status" value="1"/>
</dbReference>
<keyword evidence="3" id="KW-0611">Plant defense</keyword>
<dbReference type="EMBL" id="EQ973772">
    <property type="protein sequence ID" value="EEF52418.1"/>
    <property type="molecule type" value="Genomic_DNA"/>
</dbReference>
<evidence type="ECO:0000313" key="9">
    <source>
        <dbReference type="EMBL" id="EEF52418.1"/>
    </source>
</evidence>
<feature type="domain" description="Disease resistance protein winged helix" evidence="7">
    <location>
        <begin position="571"/>
        <end position="641"/>
    </location>
</feature>
<dbReference type="PANTHER" id="PTHR23155:SF955">
    <property type="entry name" value="AAA+ ATPASE DOMAIN-CONTAINING PROTEIN"/>
    <property type="match status" value="1"/>
</dbReference>
<evidence type="ECO:0000256" key="1">
    <source>
        <dbReference type="ARBA" id="ARBA00022737"/>
    </source>
</evidence>
<gene>
    <name evidence="9" type="ORF">RCOM_1590790</name>
</gene>
<dbReference type="PANTHER" id="PTHR23155">
    <property type="entry name" value="DISEASE RESISTANCE PROTEIN RP"/>
    <property type="match status" value="1"/>
</dbReference>
<dbReference type="InterPro" id="IPR044974">
    <property type="entry name" value="Disease_R_plants"/>
</dbReference>
<evidence type="ECO:0000259" key="8">
    <source>
        <dbReference type="Pfam" id="PF23598"/>
    </source>
</evidence>
<feature type="compositionally biased region" description="Basic and acidic residues" evidence="4">
    <location>
        <begin position="162"/>
        <end position="181"/>
    </location>
</feature>
<dbReference type="EC" id="3.1.3.16" evidence="9"/>
<proteinExistence type="predicted"/>
<keyword evidence="2" id="KW-0547">Nucleotide-binding</keyword>
<evidence type="ECO:0000259" key="7">
    <source>
        <dbReference type="Pfam" id="PF23559"/>
    </source>
</evidence>
<evidence type="ECO:0000256" key="4">
    <source>
        <dbReference type="SAM" id="MobiDB-lite"/>
    </source>
</evidence>
<feature type="compositionally biased region" description="Low complexity" evidence="4">
    <location>
        <begin position="235"/>
        <end position="252"/>
    </location>
</feature>
<evidence type="ECO:0000259" key="5">
    <source>
        <dbReference type="Pfam" id="PF00931"/>
    </source>
</evidence>
<feature type="domain" description="Disease resistance R13L4/SHOC-2-like LRR" evidence="8">
    <location>
        <begin position="757"/>
        <end position="938"/>
    </location>
</feature>
<dbReference type="GO" id="GO:0004722">
    <property type="term" value="F:protein serine/threonine phosphatase activity"/>
    <property type="evidence" value="ECO:0007669"/>
    <property type="project" value="UniProtKB-EC"/>
</dbReference>
<dbReference type="Gene3D" id="1.20.5.4130">
    <property type="match status" value="1"/>
</dbReference>
<dbReference type="Proteomes" id="UP000008311">
    <property type="component" value="Unassembled WGS sequence"/>
</dbReference>
<dbReference type="InParanoid" id="B9R7D8"/>
<feature type="compositionally biased region" description="Polar residues" evidence="4">
    <location>
        <begin position="224"/>
        <end position="234"/>
    </location>
</feature>
<evidence type="ECO:0000313" key="10">
    <source>
        <dbReference type="Proteomes" id="UP000008311"/>
    </source>
</evidence>
<dbReference type="GO" id="GO:0043531">
    <property type="term" value="F:ADP binding"/>
    <property type="evidence" value="ECO:0007669"/>
    <property type="project" value="InterPro"/>
</dbReference>
<evidence type="ECO:0000256" key="2">
    <source>
        <dbReference type="ARBA" id="ARBA00022741"/>
    </source>
</evidence>
<dbReference type="GO" id="GO:0006952">
    <property type="term" value="P:defense response"/>
    <property type="evidence" value="ECO:0007669"/>
    <property type="project" value="UniProtKB-KW"/>
</dbReference>
<sequence>MALAAAVSILIKNLLTILDDKELNSPRLKKEVSSAKAKLEHVRTLLTEAEAKQNTKQTVSVDKLETRLLKRVYSSDDMIESFCIRTELQRRKFLCKVRPFTQLLLLQSQSLTRNMKEFVREIDVACTECEDQREGTLENKFATQSSFSKVDGGDQDTTKSSITKEEAEQIASNEDHVHPDGESSPNEQPAKAYQADIQPASRVEPSSAEVRRSVSDQKLARSPEPNSQQTAAELSSQQPAADPSSQQPAAKPTGAEAEATISDEKDNVQYVKPNIPSEPGAEINETTISEEKRPQQLPLIPGLDDDSDFIGRKVQADELTEVIRNHHKLRFLISVVGAAGSGKTTFLRNIYNKADIVQNFQLRAWVNVSEEFPETVIPDDVEHKKKNLLIDILRQVAAIKEEEKLPLDKLEEKVRDFFIRKRFLIVLDDVKTSVMWESVKRTFPNSLNGSRMILITRDDKIAAEMNDQGFPPVKLLNLDIDESWALFLKKVGQKEEGITDESLKQLIFDKCKGLPLAIVVLGGLLSTKDPGSWSKMVDRLSFGDDPSKAILALAYQDLASELKPCLLYLGLFPKDHEISVRRLFRLWAAEGFATPTKEGETPEFLVEKYLQDLIQRNMIDVSKWRSDESPKRCRVPGILYDNVFPSAAEIGFFHVLRSLNYDQQCNIRRVAAYLDISNPVLDRWVYNLRSYISFNTRKGDTPADEIDRFINKIIVKRGFGLLTVLDLENVYKPVLTETIGKLIHLRKKSLGEDWFNRLKRLTKLGLTCHFESLGQVTNWISKSTQLRALKLRSIDEFSRPADLELGTMNQHKLLSELYLLGKLSQAIDDYLLPQSLRMLTLSVSQLKNDPMQYLGQLPHLKVLRLFARSYLGSEMTCHAKGFPELRVLKLWMLEKLEKWTVEEGSMPLLKELEIRRCEALKETSGLQNLTTLKELTLTNMPNDFVAKIESSMEGISGRKVAVTVNKFHFAPVPK</sequence>
<keyword evidence="10" id="KW-1185">Reference proteome</keyword>
<dbReference type="Pfam" id="PF23598">
    <property type="entry name" value="LRR_14"/>
    <property type="match status" value="1"/>
</dbReference>
<protein>
    <submittedName>
        <fullName evidence="9">Disease resistance protein RPP13, putative</fullName>
        <ecNumber evidence="9">3.1.3.16</ecNumber>
    </submittedName>
</protein>
<evidence type="ECO:0000256" key="3">
    <source>
        <dbReference type="ARBA" id="ARBA00022821"/>
    </source>
</evidence>
<dbReference type="Gene3D" id="3.80.10.10">
    <property type="entry name" value="Ribonuclease Inhibitor"/>
    <property type="match status" value="1"/>
</dbReference>
<name>B9R7D8_RICCO</name>
<feature type="region of interest" description="Disordered" evidence="4">
    <location>
        <begin position="144"/>
        <end position="281"/>
    </location>
</feature>
<dbReference type="AlphaFoldDB" id="B9R7D8"/>
<feature type="compositionally biased region" description="Basic and acidic residues" evidence="4">
    <location>
        <begin position="209"/>
        <end position="221"/>
    </location>
</feature>
<accession>B9R7D8</accession>
<organism evidence="9 10">
    <name type="scientific">Ricinus communis</name>
    <name type="common">Castor bean</name>
    <dbReference type="NCBI Taxonomy" id="3988"/>
    <lineage>
        <taxon>Eukaryota</taxon>
        <taxon>Viridiplantae</taxon>
        <taxon>Streptophyta</taxon>
        <taxon>Embryophyta</taxon>
        <taxon>Tracheophyta</taxon>
        <taxon>Spermatophyta</taxon>
        <taxon>Magnoliopsida</taxon>
        <taxon>eudicotyledons</taxon>
        <taxon>Gunneridae</taxon>
        <taxon>Pentapetalae</taxon>
        <taxon>rosids</taxon>
        <taxon>fabids</taxon>
        <taxon>Malpighiales</taxon>
        <taxon>Euphorbiaceae</taxon>
        <taxon>Acalyphoideae</taxon>
        <taxon>Acalypheae</taxon>
        <taxon>Ricinus</taxon>
    </lineage>
</organism>
<dbReference type="Pfam" id="PF23559">
    <property type="entry name" value="WHD_DRP"/>
    <property type="match status" value="1"/>
</dbReference>
<dbReference type="Pfam" id="PF18052">
    <property type="entry name" value="Rx_N"/>
    <property type="match status" value="1"/>
</dbReference>
<dbReference type="InterPro" id="IPR042197">
    <property type="entry name" value="Apaf_helical"/>
</dbReference>
<evidence type="ECO:0000259" key="6">
    <source>
        <dbReference type="Pfam" id="PF18052"/>
    </source>
</evidence>
<dbReference type="InterPro" id="IPR032675">
    <property type="entry name" value="LRR_dom_sf"/>
</dbReference>
<dbReference type="PRINTS" id="PR00364">
    <property type="entry name" value="DISEASERSIST"/>
</dbReference>
<dbReference type="Gene3D" id="1.10.10.10">
    <property type="entry name" value="Winged helix-like DNA-binding domain superfamily/Winged helix DNA-binding domain"/>
    <property type="match status" value="1"/>
</dbReference>
<reference evidence="10" key="1">
    <citation type="journal article" date="2010" name="Nat. Biotechnol.">
        <title>Draft genome sequence of the oilseed species Ricinus communis.</title>
        <authorList>
            <person name="Chan A.P."/>
            <person name="Crabtree J."/>
            <person name="Zhao Q."/>
            <person name="Lorenzi H."/>
            <person name="Orvis J."/>
            <person name="Puiu D."/>
            <person name="Melake-Berhan A."/>
            <person name="Jones K.M."/>
            <person name="Redman J."/>
            <person name="Chen G."/>
            <person name="Cahoon E.B."/>
            <person name="Gedil M."/>
            <person name="Stanke M."/>
            <person name="Haas B.J."/>
            <person name="Wortman J.R."/>
            <person name="Fraser-Liggett C.M."/>
            <person name="Ravel J."/>
            <person name="Rabinowicz P.D."/>
        </authorList>
    </citation>
    <scope>NUCLEOTIDE SEQUENCE [LARGE SCALE GENOMIC DNA]</scope>
    <source>
        <strain evidence="10">cv. Hale</strain>
    </source>
</reference>
<dbReference type="Pfam" id="PF00931">
    <property type="entry name" value="NB-ARC"/>
    <property type="match status" value="1"/>
</dbReference>
<feature type="domain" description="Disease resistance N-terminal" evidence="6">
    <location>
        <begin position="6"/>
        <end position="91"/>
    </location>
</feature>
<feature type="domain" description="NB-ARC" evidence="5">
    <location>
        <begin position="318"/>
        <end position="495"/>
    </location>
</feature>
<dbReference type="InterPro" id="IPR036388">
    <property type="entry name" value="WH-like_DNA-bd_sf"/>
</dbReference>
<dbReference type="InterPro" id="IPR058922">
    <property type="entry name" value="WHD_DRP"/>
</dbReference>
<dbReference type="GO" id="GO:0051707">
    <property type="term" value="P:response to other organism"/>
    <property type="evidence" value="ECO:0007669"/>
    <property type="project" value="UniProtKB-ARBA"/>
</dbReference>
<dbReference type="Gene3D" id="3.40.50.300">
    <property type="entry name" value="P-loop containing nucleotide triphosphate hydrolases"/>
    <property type="match status" value="1"/>
</dbReference>
<dbReference type="InterPro" id="IPR041118">
    <property type="entry name" value="Rx_N"/>
</dbReference>
<dbReference type="SUPFAM" id="SSF52058">
    <property type="entry name" value="L domain-like"/>
    <property type="match status" value="1"/>
</dbReference>
<dbReference type="InterPro" id="IPR027417">
    <property type="entry name" value="P-loop_NTPase"/>
</dbReference>
<dbReference type="Gene3D" id="1.10.8.430">
    <property type="entry name" value="Helical domain of apoptotic protease-activating factors"/>
    <property type="match status" value="1"/>
</dbReference>
<dbReference type="eggNOG" id="KOG4658">
    <property type="taxonomic scope" value="Eukaryota"/>
</dbReference>